<evidence type="ECO:0000313" key="12">
    <source>
        <dbReference type="Proteomes" id="UP000595437"/>
    </source>
</evidence>
<evidence type="ECO:0000256" key="8">
    <source>
        <dbReference type="ARBA" id="ARBA00023166"/>
    </source>
</evidence>
<protein>
    <submittedName>
        <fullName evidence="11">7-dehydrocholesterol reductase</fullName>
    </submittedName>
</protein>
<evidence type="ECO:0000256" key="7">
    <source>
        <dbReference type="ARBA" id="ARBA00023098"/>
    </source>
</evidence>
<keyword evidence="10" id="KW-0812">Transmembrane</keyword>
<keyword evidence="2" id="KW-0153">Cholesterol metabolism</keyword>
<dbReference type="OrthoDB" id="5326588at2759"/>
<keyword evidence="10" id="KW-0472">Membrane</keyword>
<evidence type="ECO:0000256" key="3">
    <source>
        <dbReference type="ARBA" id="ARBA00022778"/>
    </source>
</evidence>
<keyword evidence="8" id="KW-1207">Sterol metabolism</keyword>
<proteinExistence type="predicted"/>
<dbReference type="GO" id="GO:0005789">
    <property type="term" value="C:endoplasmic reticulum membrane"/>
    <property type="evidence" value="ECO:0007669"/>
    <property type="project" value="TreeGrafter"/>
</dbReference>
<dbReference type="GO" id="GO:0047598">
    <property type="term" value="F:7-dehydrocholesterol reductase activity"/>
    <property type="evidence" value="ECO:0007669"/>
    <property type="project" value="TreeGrafter"/>
</dbReference>
<keyword evidence="6" id="KW-0756">Sterol biosynthesis</keyword>
<sequence>GTSNPEAKGDPDQDNLEGLSAPYLFYRGIELHPRVLDVDVKQWTNSRVGCWDGQYSSCPLRPGPLVHAILILVYLFKFFYWETGYFNTLDITLDRAGYYLCWGCLVWVQCFYTFASYYMVSRPNLNASWFGHFRFCSLDFWPYCLTISRTDKRKSFVSPRKMLYLES</sequence>
<feature type="transmembrane region" description="Helical" evidence="10">
    <location>
        <begin position="96"/>
        <end position="120"/>
    </location>
</feature>
<keyword evidence="9" id="KW-0753">Steroid metabolism</keyword>
<reference evidence="12" key="1">
    <citation type="submission" date="2021-01" db="EMBL/GenBank/DDBJ databases">
        <title>Caligus Genome Assembly.</title>
        <authorList>
            <person name="Gallardo-Escarate C."/>
        </authorList>
    </citation>
    <scope>NUCLEOTIDE SEQUENCE [LARGE SCALE GENOMIC DNA]</scope>
</reference>
<evidence type="ECO:0000256" key="2">
    <source>
        <dbReference type="ARBA" id="ARBA00022548"/>
    </source>
</evidence>
<evidence type="ECO:0000256" key="5">
    <source>
        <dbReference type="ARBA" id="ARBA00023002"/>
    </source>
</evidence>
<dbReference type="GO" id="GO:0016132">
    <property type="term" value="P:brassinosteroid biosynthetic process"/>
    <property type="evidence" value="ECO:0007669"/>
    <property type="project" value="TreeGrafter"/>
</dbReference>
<dbReference type="AlphaFoldDB" id="A0A7T8HHE5"/>
<feature type="transmembrane region" description="Helical" evidence="10">
    <location>
        <begin position="64"/>
        <end position="81"/>
    </location>
</feature>
<evidence type="ECO:0000256" key="9">
    <source>
        <dbReference type="ARBA" id="ARBA00023221"/>
    </source>
</evidence>
<keyword evidence="5" id="KW-0560">Oxidoreductase</keyword>
<dbReference type="Proteomes" id="UP000595437">
    <property type="component" value="Chromosome 7"/>
</dbReference>
<gene>
    <name evidence="11" type="ORF">FKW44_011032</name>
</gene>
<dbReference type="EMBL" id="CP045896">
    <property type="protein sequence ID" value="QQP50132.1"/>
    <property type="molecule type" value="Genomic_DNA"/>
</dbReference>
<accession>A0A7T8HHE5</accession>
<feature type="non-terminal residue" evidence="11">
    <location>
        <position position="1"/>
    </location>
</feature>
<evidence type="ECO:0000256" key="10">
    <source>
        <dbReference type="SAM" id="Phobius"/>
    </source>
</evidence>
<keyword evidence="12" id="KW-1185">Reference proteome</keyword>
<name>A0A7T8HHE5_CALRO</name>
<dbReference type="PANTHER" id="PTHR21257:SF38">
    <property type="entry name" value="7-DEHYDROCHOLESTEROL REDUCTASE"/>
    <property type="match status" value="1"/>
</dbReference>
<feature type="non-terminal residue" evidence="11">
    <location>
        <position position="167"/>
    </location>
</feature>
<keyword evidence="7" id="KW-0443">Lipid metabolism</keyword>
<keyword evidence="10" id="KW-1133">Transmembrane helix</keyword>
<dbReference type="PANTHER" id="PTHR21257">
    <property type="entry name" value="DELTA(14)-STEROL REDUCTASE"/>
    <property type="match status" value="1"/>
</dbReference>
<evidence type="ECO:0000313" key="11">
    <source>
        <dbReference type="EMBL" id="QQP50132.1"/>
    </source>
</evidence>
<evidence type="ECO:0000256" key="1">
    <source>
        <dbReference type="ARBA" id="ARBA00022516"/>
    </source>
</evidence>
<dbReference type="GO" id="GO:0006695">
    <property type="term" value="P:cholesterol biosynthetic process"/>
    <property type="evidence" value="ECO:0007669"/>
    <property type="project" value="UniProtKB-KW"/>
</dbReference>
<keyword evidence="3" id="KW-0152">Cholesterol biosynthesis</keyword>
<evidence type="ECO:0000256" key="6">
    <source>
        <dbReference type="ARBA" id="ARBA00023011"/>
    </source>
</evidence>
<keyword evidence="1" id="KW-0444">Lipid biosynthesis</keyword>
<organism evidence="11 12">
    <name type="scientific">Caligus rogercresseyi</name>
    <name type="common">Sea louse</name>
    <dbReference type="NCBI Taxonomy" id="217165"/>
    <lineage>
        <taxon>Eukaryota</taxon>
        <taxon>Metazoa</taxon>
        <taxon>Ecdysozoa</taxon>
        <taxon>Arthropoda</taxon>
        <taxon>Crustacea</taxon>
        <taxon>Multicrustacea</taxon>
        <taxon>Hexanauplia</taxon>
        <taxon>Copepoda</taxon>
        <taxon>Siphonostomatoida</taxon>
        <taxon>Caligidae</taxon>
        <taxon>Caligus</taxon>
    </lineage>
</organism>
<keyword evidence="4" id="KW-0752">Steroid biosynthesis</keyword>
<evidence type="ECO:0000256" key="4">
    <source>
        <dbReference type="ARBA" id="ARBA00022955"/>
    </source>
</evidence>